<evidence type="ECO:0008006" key="5">
    <source>
        <dbReference type="Google" id="ProtNLM"/>
    </source>
</evidence>
<dbReference type="GO" id="GO:0022625">
    <property type="term" value="C:cytosolic large ribosomal subunit"/>
    <property type="evidence" value="ECO:0007669"/>
    <property type="project" value="UniProtKB-ARBA"/>
</dbReference>
<name>A0A8D2KJP4_UROPR</name>
<protein>
    <recommendedName>
        <fullName evidence="5">Ribosomal protein L37</fullName>
    </recommendedName>
</protein>
<dbReference type="Proteomes" id="UP000694417">
    <property type="component" value="Unplaced"/>
</dbReference>
<dbReference type="Ensembl" id="ENSUPAT00010020566.1">
    <property type="protein sequence ID" value="ENSUPAP00010018047.1"/>
    <property type="gene ID" value="ENSUPAG00010014363.1"/>
</dbReference>
<reference evidence="3" key="2">
    <citation type="submission" date="2025-09" db="UniProtKB">
        <authorList>
            <consortium name="Ensembl"/>
        </authorList>
    </citation>
    <scope>IDENTIFICATION</scope>
</reference>
<dbReference type="GO" id="GO:0006412">
    <property type="term" value="P:translation"/>
    <property type="evidence" value="ECO:0007669"/>
    <property type="project" value="InterPro"/>
</dbReference>
<proteinExistence type="predicted"/>
<evidence type="ECO:0000313" key="3">
    <source>
        <dbReference type="Ensembl" id="ENSUPAP00010018047.1"/>
    </source>
</evidence>
<dbReference type="AlphaFoldDB" id="A0A8D2KJP4"/>
<evidence type="ECO:0000313" key="4">
    <source>
        <dbReference type="Proteomes" id="UP000694417"/>
    </source>
</evidence>
<evidence type="ECO:0000256" key="1">
    <source>
        <dbReference type="ARBA" id="ARBA00022980"/>
    </source>
</evidence>
<dbReference type="SUPFAM" id="SSF57829">
    <property type="entry name" value="Zn-binding ribosomal proteins"/>
    <property type="match status" value="1"/>
</dbReference>
<keyword evidence="1" id="KW-0689">Ribosomal protein</keyword>
<keyword evidence="2" id="KW-0687">Ribonucleoprotein</keyword>
<evidence type="ECO:0000256" key="2">
    <source>
        <dbReference type="ARBA" id="ARBA00023274"/>
    </source>
</evidence>
<sequence length="77" mass="8919">MMKGMSLRGKKMPKLCHFCGSKAYHLQQSTYCKYSCPANHRRKHKGSVNSVKDQLLNPRGQLLQYPAHLEFQELVNQ</sequence>
<dbReference type="InterPro" id="IPR011332">
    <property type="entry name" value="Ribosomal_zn-bd"/>
</dbReference>
<accession>A0A8D2KJP4</accession>
<dbReference type="Gene3D" id="2.20.25.30">
    <property type="match status" value="1"/>
</dbReference>
<dbReference type="GO" id="GO:0003735">
    <property type="term" value="F:structural constituent of ribosome"/>
    <property type="evidence" value="ECO:0007669"/>
    <property type="project" value="InterPro"/>
</dbReference>
<keyword evidence="4" id="KW-1185">Reference proteome</keyword>
<reference evidence="3" key="1">
    <citation type="submission" date="2025-08" db="UniProtKB">
        <authorList>
            <consortium name="Ensembl"/>
        </authorList>
    </citation>
    <scope>IDENTIFICATION</scope>
</reference>
<organism evidence="3 4">
    <name type="scientific">Urocitellus parryii</name>
    <name type="common">Arctic ground squirrel</name>
    <name type="synonym">Spermophilus parryii</name>
    <dbReference type="NCBI Taxonomy" id="9999"/>
    <lineage>
        <taxon>Eukaryota</taxon>
        <taxon>Metazoa</taxon>
        <taxon>Chordata</taxon>
        <taxon>Craniata</taxon>
        <taxon>Vertebrata</taxon>
        <taxon>Euteleostomi</taxon>
        <taxon>Mammalia</taxon>
        <taxon>Eutheria</taxon>
        <taxon>Euarchontoglires</taxon>
        <taxon>Glires</taxon>
        <taxon>Rodentia</taxon>
        <taxon>Sciuromorpha</taxon>
        <taxon>Sciuridae</taxon>
        <taxon>Xerinae</taxon>
        <taxon>Marmotini</taxon>
        <taxon>Urocitellus</taxon>
    </lineage>
</organism>
<dbReference type="InterPro" id="IPR011331">
    <property type="entry name" value="Ribosomal_eL37/eL43"/>
</dbReference>
<dbReference type="GeneTree" id="ENSGT00940000168157"/>